<evidence type="ECO:0000259" key="1">
    <source>
        <dbReference type="Pfam" id="PF20172"/>
    </source>
</evidence>
<dbReference type="EMBL" id="PNXY01000026">
    <property type="protein sequence ID" value="PMS26026.1"/>
    <property type="molecule type" value="Genomic_DNA"/>
</dbReference>
<reference evidence="3 4" key="1">
    <citation type="submission" date="2018-01" db="EMBL/GenBank/DDBJ databases">
        <title>Whole genome analyses suggest that Burkholderia sensu lato contains two further novel genera in the rhizoxinica-symbiotica group Mycetohabitans gen. nov., and Trinickia gen. nov.: implications for the evolution of diazotrophy and nodulation in the Burkholderiaceae.</title>
        <authorList>
            <person name="Estrada-de los Santos P."/>
            <person name="Palmer M."/>
            <person name="Chavez-Ramirez B."/>
            <person name="Beukes C."/>
            <person name="Steenkamp E.T."/>
            <person name="Hirsch A.M."/>
            <person name="Manyaka P."/>
            <person name="Maluk M."/>
            <person name="Lafos M."/>
            <person name="Crook M."/>
            <person name="Gross E."/>
            <person name="Simon M.F."/>
            <person name="Bueno dos Reis Junior F."/>
            <person name="Poole P.S."/>
            <person name="Venter S.N."/>
            <person name="James E.K."/>
        </authorList>
    </citation>
    <scope>NUCLEOTIDE SEQUENCE [LARGE SCALE GENOMIC DNA]</scope>
    <source>
        <strain evidence="3 4">WSM 3937</strain>
    </source>
</reference>
<dbReference type="EMBL" id="CADIJZ010000027">
    <property type="protein sequence ID" value="CAB3731332.1"/>
    <property type="molecule type" value="Genomic_DNA"/>
</dbReference>
<dbReference type="Proteomes" id="UP000494205">
    <property type="component" value="Unassembled WGS sequence"/>
</dbReference>
<reference evidence="2 5" key="2">
    <citation type="submission" date="2020-04" db="EMBL/GenBank/DDBJ databases">
        <authorList>
            <person name="De Canck E."/>
        </authorList>
    </citation>
    <scope>NUCLEOTIDE SEQUENCE [LARGE SCALE GENOMIC DNA]</scope>
    <source>
        <strain evidence="2 5">LMG 27174</strain>
    </source>
</reference>
<feature type="domain" description="DUF6538" evidence="1">
    <location>
        <begin position="4"/>
        <end position="62"/>
    </location>
</feature>
<name>A0A2N7W9D8_9BURK</name>
<proteinExistence type="predicted"/>
<evidence type="ECO:0000313" key="3">
    <source>
        <dbReference type="EMBL" id="PMS26026.1"/>
    </source>
</evidence>
<sequence>MCTHLIKRSSRYYFRRRVPSDLVSVVGSKEITKALGTSDRATACVQCRLESIRLDVGWSALRAAAETKDVIDNASTAAQASVRKRAYEDAERAYEEDQEYYYRYVMDRRTHWELSDGAVIFRC</sequence>
<evidence type="ECO:0000313" key="2">
    <source>
        <dbReference type="EMBL" id="CAB3731332.1"/>
    </source>
</evidence>
<dbReference type="AlphaFoldDB" id="A0A2N7W9D8"/>
<protein>
    <recommendedName>
        <fullName evidence="1">DUF6538 domain-containing protein</fullName>
    </recommendedName>
</protein>
<dbReference type="RefSeq" id="WP_102635352.1">
    <property type="nucleotide sequence ID" value="NZ_CADIJZ010000027.1"/>
</dbReference>
<organism evidence="2 5">
    <name type="scientific">Paraburkholderia rhynchosiae</name>
    <dbReference type="NCBI Taxonomy" id="487049"/>
    <lineage>
        <taxon>Bacteria</taxon>
        <taxon>Pseudomonadati</taxon>
        <taxon>Pseudomonadota</taxon>
        <taxon>Betaproteobacteria</taxon>
        <taxon>Burkholderiales</taxon>
        <taxon>Burkholderiaceae</taxon>
        <taxon>Paraburkholderia</taxon>
    </lineage>
</organism>
<dbReference type="Pfam" id="PF20172">
    <property type="entry name" value="DUF6538"/>
    <property type="match status" value="1"/>
</dbReference>
<dbReference type="InterPro" id="IPR046668">
    <property type="entry name" value="DUF6538"/>
</dbReference>
<evidence type="ECO:0000313" key="5">
    <source>
        <dbReference type="Proteomes" id="UP000494205"/>
    </source>
</evidence>
<accession>A0A2N7W9D8</accession>
<dbReference type="Proteomes" id="UP000235659">
    <property type="component" value="Unassembled WGS sequence"/>
</dbReference>
<evidence type="ECO:0000313" key="4">
    <source>
        <dbReference type="Proteomes" id="UP000235659"/>
    </source>
</evidence>
<dbReference type="OrthoDB" id="9784724at2"/>
<gene>
    <name evidence="3" type="ORF">C0Z16_28240</name>
    <name evidence="2" type="ORF">LMG27174_05827</name>
</gene>
<keyword evidence="4" id="KW-1185">Reference proteome</keyword>